<keyword evidence="2" id="KW-0472">Membrane</keyword>
<comment type="caution">
    <text evidence="3">The sequence shown here is derived from an EMBL/GenBank/DDBJ whole genome shotgun (WGS) entry which is preliminary data.</text>
</comment>
<keyword evidence="2" id="KW-0812">Transmembrane</keyword>
<evidence type="ECO:0000256" key="2">
    <source>
        <dbReference type="SAM" id="Phobius"/>
    </source>
</evidence>
<dbReference type="EMBL" id="AYRZ02000009">
    <property type="protein sequence ID" value="PHT72955.1"/>
    <property type="molecule type" value="Genomic_DNA"/>
</dbReference>
<dbReference type="SMR" id="A0A2G2YTH1"/>
<name>A0A2G2YTH1_CAPAN</name>
<keyword evidence="1" id="KW-0175">Coiled coil</keyword>
<gene>
    <name evidence="3" type="ORF">T459_23740</name>
</gene>
<organism evidence="3 4">
    <name type="scientific">Capsicum annuum</name>
    <name type="common">Capsicum pepper</name>
    <dbReference type="NCBI Taxonomy" id="4072"/>
    <lineage>
        <taxon>Eukaryota</taxon>
        <taxon>Viridiplantae</taxon>
        <taxon>Streptophyta</taxon>
        <taxon>Embryophyta</taxon>
        <taxon>Tracheophyta</taxon>
        <taxon>Spermatophyta</taxon>
        <taxon>Magnoliopsida</taxon>
        <taxon>eudicotyledons</taxon>
        <taxon>Gunneridae</taxon>
        <taxon>Pentapetalae</taxon>
        <taxon>asterids</taxon>
        <taxon>lamiids</taxon>
        <taxon>Solanales</taxon>
        <taxon>Solanaceae</taxon>
        <taxon>Solanoideae</taxon>
        <taxon>Capsiceae</taxon>
        <taxon>Capsicum</taxon>
    </lineage>
</organism>
<dbReference type="OMA" id="FAWRSMS"/>
<feature type="transmembrane region" description="Helical" evidence="2">
    <location>
        <begin position="117"/>
        <end position="141"/>
    </location>
</feature>
<evidence type="ECO:0000313" key="4">
    <source>
        <dbReference type="Proteomes" id="UP000222542"/>
    </source>
</evidence>
<keyword evidence="4" id="KW-1185">Reference proteome</keyword>
<proteinExistence type="predicted"/>
<reference evidence="3 4" key="1">
    <citation type="journal article" date="2014" name="Nat. Genet.">
        <title>Genome sequence of the hot pepper provides insights into the evolution of pungency in Capsicum species.</title>
        <authorList>
            <person name="Kim S."/>
            <person name="Park M."/>
            <person name="Yeom S.I."/>
            <person name="Kim Y.M."/>
            <person name="Lee J.M."/>
            <person name="Lee H.A."/>
            <person name="Seo E."/>
            <person name="Choi J."/>
            <person name="Cheong K."/>
            <person name="Kim K.T."/>
            <person name="Jung K."/>
            <person name="Lee G.W."/>
            <person name="Oh S.K."/>
            <person name="Bae C."/>
            <person name="Kim S.B."/>
            <person name="Lee H.Y."/>
            <person name="Kim S.Y."/>
            <person name="Kim M.S."/>
            <person name="Kang B.C."/>
            <person name="Jo Y.D."/>
            <person name="Yang H.B."/>
            <person name="Jeong H.J."/>
            <person name="Kang W.H."/>
            <person name="Kwon J.K."/>
            <person name="Shin C."/>
            <person name="Lim J.Y."/>
            <person name="Park J.H."/>
            <person name="Huh J.H."/>
            <person name="Kim J.S."/>
            <person name="Kim B.D."/>
            <person name="Cohen O."/>
            <person name="Paran I."/>
            <person name="Suh M.C."/>
            <person name="Lee S.B."/>
            <person name="Kim Y.K."/>
            <person name="Shin Y."/>
            <person name="Noh S.J."/>
            <person name="Park J."/>
            <person name="Seo Y.S."/>
            <person name="Kwon S.Y."/>
            <person name="Kim H.A."/>
            <person name="Park J.M."/>
            <person name="Kim H.J."/>
            <person name="Choi S.B."/>
            <person name="Bosland P.W."/>
            <person name="Reeves G."/>
            <person name="Jo S.H."/>
            <person name="Lee B.W."/>
            <person name="Cho H.T."/>
            <person name="Choi H.S."/>
            <person name="Lee M.S."/>
            <person name="Yu Y."/>
            <person name="Do Choi Y."/>
            <person name="Park B.S."/>
            <person name="van Deynze A."/>
            <person name="Ashrafi H."/>
            <person name="Hill T."/>
            <person name="Kim W.T."/>
            <person name="Pai H.S."/>
            <person name="Ahn H.K."/>
            <person name="Yeam I."/>
            <person name="Giovannoni J.J."/>
            <person name="Rose J.K."/>
            <person name="Sorensen I."/>
            <person name="Lee S.J."/>
            <person name="Kim R.W."/>
            <person name="Choi I.Y."/>
            <person name="Choi B.S."/>
            <person name="Lim J.S."/>
            <person name="Lee Y.H."/>
            <person name="Choi D."/>
        </authorList>
    </citation>
    <scope>NUCLEOTIDE SEQUENCE [LARGE SCALE GENOMIC DNA]</scope>
    <source>
        <strain evidence="4">cv. CM334</strain>
    </source>
</reference>
<keyword evidence="2" id="KW-1133">Transmembrane helix</keyword>
<dbReference type="Gramene" id="PHT72955">
    <property type="protein sequence ID" value="PHT72955"/>
    <property type="gene ID" value="T459_23740"/>
</dbReference>
<evidence type="ECO:0000313" key="3">
    <source>
        <dbReference type="EMBL" id="PHT72955.1"/>
    </source>
</evidence>
<feature type="coiled-coil region" evidence="1">
    <location>
        <begin position="1"/>
        <end position="115"/>
    </location>
</feature>
<sequence>MGDEIGEFDDLNQKIASLEREKHLLIRKVEELEATGNHQRVILELKEREMRGLKQKLEELDGIVIKYNEWKNEKDVIYILKDELAERVREMLTKVSELEKKLENLISEKLIIEKEKVGWYSGLNVKWLVVVTAVSIGLLCYRRDGRNP</sequence>
<accession>A0A2G2YTH1</accession>
<dbReference type="AlphaFoldDB" id="A0A2G2YTH1"/>
<reference evidence="3 4" key="2">
    <citation type="journal article" date="2017" name="Genome Biol.">
        <title>New reference genome sequences of hot pepper reveal the massive evolution of plant disease-resistance genes by retroduplication.</title>
        <authorList>
            <person name="Kim S."/>
            <person name="Park J."/>
            <person name="Yeom S.I."/>
            <person name="Kim Y.M."/>
            <person name="Seo E."/>
            <person name="Kim K.T."/>
            <person name="Kim M.S."/>
            <person name="Lee J.M."/>
            <person name="Cheong K."/>
            <person name="Shin H.S."/>
            <person name="Kim S.B."/>
            <person name="Han K."/>
            <person name="Lee J."/>
            <person name="Park M."/>
            <person name="Lee H.A."/>
            <person name="Lee H.Y."/>
            <person name="Lee Y."/>
            <person name="Oh S."/>
            <person name="Lee J.H."/>
            <person name="Choi E."/>
            <person name="Choi E."/>
            <person name="Lee S.E."/>
            <person name="Jeon J."/>
            <person name="Kim H."/>
            <person name="Choi G."/>
            <person name="Song H."/>
            <person name="Lee J."/>
            <person name="Lee S.C."/>
            <person name="Kwon J.K."/>
            <person name="Lee H.Y."/>
            <person name="Koo N."/>
            <person name="Hong Y."/>
            <person name="Kim R.W."/>
            <person name="Kang W.H."/>
            <person name="Huh J.H."/>
            <person name="Kang B.C."/>
            <person name="Yang T.J."/>
            <person name="Lee Y.H."/>
            <person name="Bennetzen J.L."/>
            <person name="Choi D."/>
        </authorList>
    </citation>
    <scope>NUCLEOTIDE SEQUENCE [LARGE SCALE GENOMIC DNA]</scope>
    <source>
        <strain evidence="4">cv. CM334</strain>
    </source>
</reference>
<protein>
    <submittedName>
        <fullName evidence="3">Uncharacterized protein</fullName>
    </submittedName>
</protein>
<dbReference type="Proteomes" id="UP000222542">
    <property type="component" value="Unassembled WGS sequence"/>
</dbReference>
<evidence type="ECO:0000256" key="1">
    <source>
        <dbReference type="SAM" id="Coils"/>
    </source>
</evidence>